<sequence length="376" mass="40546">MMILLGSSSVETECFDTMAILGHHEGGSQMPAFHSSTPRKALGTALFAGAGLLLAGPANAETQPPEAEPALSSGPSEIVFEEHNLFPEGIAYDQTRNEFLVSSLYFGGIYRVSLEGDIQPLVEDERLISTFGLHLDTERNRVLVCNSDLGVGERTAEDTKMQVAELAIYDLATGEPLRHVDLTALHEGTAHFCNDVIVGPDGTAYVTNSLSPVIYRVPVDGEPDVLTTSELFEGEGVNLNGLVYHPDGYLIVAKYNDGTLFRVSLDDPSDVRQVELDRTLEGADGMVWDSQGKLVLAANSIIGGEVSTDAVVQLSSEDGWQSAHVSGSMDTGAVFVTTAAQQGDDTYVLYARLDQLFTGKLPVERFSIRRVDFEAQ</sequence>
<name>A0ABT6VP92_9GAMM</name>
<dbReference type="InterPro" id="IPR011042">
    <property type="entry name" value="6-blade_b-propeller_TolB-like"/>
</dbReference>
<evidence type="ECO:0008006" key="3">
    <source>
        <dbReference type="Google" id="ProtNLM"/>
    </source>
</evidence>
<dbReference type="Gene3D" id="2.120.10.30">
    <property type="entry name" value="TolB, C-terminal domain"/>
    <property type="match status" value="1"/>
</dbReference>
<organism evidence="1 2">
    <name type="scientific">Halomonas kalidii</name>
    <dbReference type="NCBI Taxonomy" id="3043293"/>
    <lineage>
        <taxon>Bacteria</taxon>
        <taxon>Pseudomonadati</taxon>
        <taxon>Pseudomonadota</taxon>
        <taxon>Gammaproteobacteria</taxon>
        <taxon>Oceanospirillales</taxon>
        <taxon>Halomonadaceae</taxon>
        <taxon>Halomonas</taxon>
    </lineage>
</organism>
<dbReference type="EMBL" id="JASCQO010000049">
    <property type="protein sequence ID" value="MDI5935804.1"/>
    <property type="molecule type" value="Genomic_DNA"/>
</dbReference>
<accession>A0ABT6VP92</accession>
<comment type="caution">
    <text evidence="1">The sequence shown here is derived from an EMBL/GenBank/DDBJ whole genome shotgun (WGS) entry which is preliminary data.</text>
</comment>
<evidence type="ECO:0000313" key="2">
    <source>
        <dbReference type="Proteomes" id="UP001244242"/>
    </source>
</evidence>
<proteinExistence type="predicted"/>
<keyword evidence="2" id="KW-1185">Reference proteome</keyword>
<reference evidence="1 2" key="1">
    <citation type="submission" date="2023-04" db="EMBL/GenBank/DDBJ databases">
        <title>Halomonas strains isolated from rhizosphere soil.</title>
        <authorList>
            <person name="Xu L."/>
            <person name="Sun J.-Q."/>
        </authorList>
    </citation>
    <scope>NUCLEOTIDE SEQUENCE [LARGE SCALE GENOMIC DNA]</scope>
    <source>
        <strain evidence="1 2">LN1S58</strain>
    </source>
</reference>
<dbReference type="PANTHER" id="PTHR31460:SF3">
    <property type="entry name" value="MESOCENTIN"/>
    <property type="match status" value="1"/>
</dbReference>
<gene>
    <name evidence="1" type="ORF">QLQ84_18585</name>
</gene>
<evidence type="ECO:0000313" key="1">
    <source>
        <dbReference type="EMBL" id="MDI5935804.1"/>
    </source>
</evidence>
<dbReference type="Proteomes" id="UP001244242">
    <property type="component" value="Unassembled WGS sequence"/>
</dbReference>
<dbReference type="SUPFAM" id="SSF63829">
    <property type="entry name" value="Calcium-dependent phosphotriesterase"/>
    <property type="match status" value="1"/>
</dbReference>
<protein>
    <recommendedName>
        <fullName evidence="3">SMP-30/Gluconolactonase/LRE-like region domain-containing protein</fullName>
    </recommendedName>
</protein>
<dbReference type="PANTHER" id="PTHR31460">
    <property type="match status" value="1"/>
</dbReference>
<dbReference type="InterPro" id="IPR053224">
    <property type="entry name" value="Sensory_adhesion_molecule"/>
</dbReference>